<evidence type="ECO:0000256" key="5">
    <source>
        <dbReference type="ARBA" id="ARBA00022989"/>
    </source>
</evidence>
<evidence type="ECO:0000256" key="3">
    <source>
        <dbReference type="ARBA" id="ARBA00022475"/>
    </source>
</evidence>
<feature type="transmembrane region" description="Helical" evidence="7">
    <location>
        <begin position="239"/>
        <end position="256"/>
    </location>
</feature>
<keyword evidence="9" id="KW-0012">Acyltransferase</keyword>
<feature type="domain" description="Acyltransferase 3" evidence="8">
    <location>
        <begin position="32"/>
        <end position="370"/>
    </location>
</feature>
<evidence type="ECO:0000256" key="6">
    <source>
        <dbReference type="ARBA" id="ARBA00023136"/>
    </source>
</evidence>
<feature type="transmembrane region" description="Helical" evidence="7">
    <location>
        <begin position="293"/>
        <end position="308"/>
    </location>
</feature>
<keyword evidence="3" id="KW-1003">Cell membrane</keyword>
<dbReference type="GO" id="GO:0005886">
    <property type="term" value="C:plasma membrane"/>
    <property type="evidence" value="ECO:0007669"/>
    <property type="project" value="UniProtKB-SubCell"/>
</dbReference>
<sequence length="392" mass="45111">MEESTNIDTGKDFINDMKQNTGAFPEVISLRITALRFLLSVLVVFSHNNYTSEMIAGAVNKGGISYIFCPNKFTIWLQYIISNGFASCSVPIFFLFAAYLQSRKNDSYGTLLRKRAKSLLLPYFLWIGIYLIYQIFGKLIIAKLFPSILAHPGITVSTWGIKNWISYIWGYGKYMGLDEIGCNPVAAEQFWFVRDLMILVLISPILRYFMKVIPICFFISLTILYLVEIPVYFVSTSALFYYSVGLYWGIFNLQLLENIDRVSWIEMVVGYIFILVVGRVFITELIFVNEIKILISCIFFLKFSTLILKNEKCFSSAKYFASFSFFLYAVHMPAMLLLFQTIWLRFFPMKNAFFCIFEYFGVTIITIIIGTSIGIILKKKCPSLFSLLNGGR</sequence>
<dbReference type="PANTHER" id="PTHR40074:SF2">
    <property type="entry name" value="O-ACETYLTRANSFERASE WECH"/>
    <property type="match status" value="1"/>
</dbReference>
<reference evidence="9" key="1">
    <citation type="submission" date="2020-05" db="EMBL/GenBank/DDBJ databases">
        <authorList>
            <person name="Zeng H."/>
            <person name="Chan Y.K."/>
            <person name="Watt R.M."/>
        </authorList>
    </citation>
    <scope>NUCLEOTIDE SEQUENCE</scope>
    <source>
        <strain evidence="9">ATCC 700773</strain>
    </source>
</reference>
<feature type="transmembrane region" description="Helical" evidence="7">
    <location>
        <begin position="213"/>
        <end position="233"/>
    </location>
</feature>
<evidence type="ECO:0000259" key="8">
    <source>
        <dbReference type="Pfam" id="PF01757"/>
    </source>
</evidence>
<dbReference type="AlphaFoldDB" id="A0A975EZ16"/>
<dbReference type="EMBL" id="CP054257">
    <property type="protein sequence ID" value="QTQ11305.1"/>
    <property type="molecule type" value="Genomic_DNA"/>
</dbReference>
<proteinExistence type="inferred from homology"/>
<comment type="similarity">
    <text evidence="2">Belongs to the acyltransferase 3 family.</text>
</comment>
<protein>
    <submittedName>
        <fullName evidence="9">Acyltransferase family protein</fullName>
    </submittedName>
</protein>
<feature type="transmembrane region" description="Helical" evidence="7">
    <location>
        <begin position="268"/>
        <end position="287"/>
    </location>
</feature>
<dbReference type="PANTHER" id="PTHR40074">
    <property type="entry name" value="O-ACETYLTRANSFERASE WECH"/>
    <property type="match status" value="1"/>
</dbReference>
<accession>A0A975EZ16</accession>
<name>A0A975EZ16_9SPIR</name>
<dbReference type="RefSeq" id="WP_210118102.1">
    <property type="nucleotide sequence ID" value="NZ_CP054257.1"/>
</dbReference>
<feature type="transmembrane region" description="Helical" evidence="7">
    <location>
        <begin position="356"/>
        <end position="377"/>
    </location>
</feature>
<keyword evidence="6 7" id="KW-0472">Membrane</keyword>
<organism evidence="9 10">
    <name type="scientific">Treponema parvum</name>
    <dbReference type="NCBI Taxonomy" id="138851"/>
    <lineage>
        <taxon>Bacteria</taxon>
        <taxon>Pseudomonadati</taxon>
        <taxon>Spirochaetota</taxon>
        <taxon>Spirochaetia</taxon>
        <taxon>Spirochaetales</taxon>
        <taxon>Treponemataceae</taxon>
        <taxon>Treponema</taxon>
    </lineage>
</organism>
<evidence type="ECO:0000256" key="7">
    <source>
        <dbReference type="SAM" id="Phobius"/>
    </source>
</evidence>
<feature type="transmembrane region" description="Helical" evidence="7">
    <location>
        <begin position="320"/>
        <end position="344"/>
    </location>
</feature>
<dbReference type="GO" id="GO:0016413">
    <property type="term" value="F:O-acetyltransferase activity"/>
    <property type="evidence" value="ECO:0007669"/>
    <property type="project" value="TreeGrafter"/>
</dbReference>
<evidence type="ECO:0000256" key="1">
    <source>
        <dbReference type="ARBA" id="ARBA00004651"/>
    </source>
</evidence>
<dbReference type="InterPro" id="IPR002656">
    <property type="entry name" value="Acyl_transf_3_dom"/>
</dbReference>
<gene>
    <name evidence="9" type="ORF">HRI96_03295</name>
</gene>
<feature type="transmembrane region" description="Helical" evidence="7">
    <location>
        <begin position="80"/>
        <end position="100"/>
    </location>
</feature>
<evidence type="ECO:0000256" key="4">
    <source>
        <dbReference type="ARBA" id="ARBA00022692"/>
    </source>
</evidence>
<evidence type="ECO:0000313" key="10">
    <source>
        <dbReference type="Proteomes" id="UP000671995"/>
    </source>
</evidence>
<keyword evidence="5 7" id="KW-1133">Transmembrane helix</keyword>
<dbReference type="Pfam" id="PF01757">
    <property type="entry name" value="Acyl_transf_3"/>
    <property type="match status" value="1"/>
</dbReference>
<dbReference type="GO" id="GO:0009246">
    <property type="term" value="P:enterobacterial common antigen biosynthetic process"/>
    <property type="evidence" value="ECO:0007669"/>
    <property type="project" value="TreeGrafter"/>
</dbReference>
<keyword evidence="4 7" id="KW-0812">Transmembrane</keyword>
<evidence type="ECO:0000313" key="9">
    <source>
        <dbReference type="EMBL" id="QTQ11305.1"/>
    </source>
</evidence>
<reference evidence="9" key="2">
    <citation type="journal article" date="2021" name="Microbiol. Resour. Announc.">
        <title>Complete Genome Sequences of Three Human Oral Treponema parvum Isolates.</title>
        <authorList>
            <person name="Zeng H."/>
            <person name="Watt R.M."/>
        </authorList>
    </citation>
    <scope>NUCLEOTIDE SEQUENCE</scope>
    <source>
        <strain evidence="9">ATCC 700773</strain>
    </source>
</reference>
<feature type="transmembrane region" description="Helical" evidence="7">
    <location>
        <begin position="120"/>
        <end position="141"/>
    </location>
</feature>
<comment type="subcellular location">
    <subcellularLocation>
        <location evidence="1">Cell membrane</location>
        <topology evidence="1">Multi-pass membrane protein</topology>
    </subcellularLocation>
</comment>
<feature type="transmembrane region" description="Helical" evidence="7">
    <location>
        <begin position="27"/>
        <end position="45"/>
    </location>
</feature>
<keyword evidence="9" id="KW-0808">Transferase</keyword>
<evidence type="ECO:0000256" key="2">
    <source>
        <dbReference type="ARBA" id="ARBA00007400"/>
    </source>
</evidence>
<dbReference type="Proteomes" id="UP000671995">
    <property type="component" value="Chromosome"/>
</dbReference>